<keyword evidence="2" id="KW-0560">Oxidoreductase</keyword>
<evidence type="ECO:0000313" key="6">
    <source>
        <dbReference type="Proteomes" id="UP001431221"/>
    </source>
</evidence>
<dbReference type="InterPro" id="IPR015590">
    <property type="entry name" value="Aldehyde_DH_dom"/>
</dbReference>
<evidence type="ECO:0000256" key="1">
    <source>
        <dbReference type="ARBA" id="ARBA00009986"/>
    </source>
</evidence>
<sequence length="194" mass="20817">MSTERLIVDDAVADSLIERIEKRRAALRLGDPVRDGTDVGPVVSKAAAERLSGMISDAVSKGARLVGGGHVRDAFVEPTLLDGVERGMRLYQEEVFGPVLSVTRVAGVAEALTVVNDSEYGLAVSVFCADTARARALVHQVHSGICHINRATIDDNPHAPFGGVKSSGYGRFGGRWAINEFTELRWVSRTISSD</sequence>
<dbReference type="Proteomes" id="UP001431221">
    <property type="component" value="Unassembled WGS sequence"/>
</dbReference>
<comment type="similarity">
    <text evidence="1">Belongs to the aldehyde dehydrogenase family.</text>
</comment>
<accession>A0ABT0H4B3</accession>
<comment type="caution">
    <text evidence="5">The sequence shown here is derived from an EMBL/GenBank/DDBJ whole genome shotgun (WGS) entry which is preliminary data.</text>
</comment>
<evidence type="ECO:0000259" key="4">
    <source>
        <dbReference type="Pfam" id="PF00171"/>
    </source>
</evidence>
<dbReference type="InterPro" id="IPR016161">
    <property type="entry name" value="Ald_DH/histidinol_DH"/>
</dbReference>
<keyword evidence="6" id="KW-1185">Reference proteome</keyword>
<dbReference type="Gene3D" id="3.40.309.10">
    <property type="entry name" value="Aldehyde Dehydrogenase, Chain A, domain 2"/>
    <property type="match status" value="1"/>
</dbReference>
<evidence type="ECO:0000256" key="3">
    <source>
        <dbReference type="ARBA" id="ARBA00023027"/>
    </source>
</evidence>
<keyword evidence="3" id="KW-0520">NAD</keyword>
<feature type="domain" description="Aldehyde dehydrogenase" evidence="4">
    <location>
        <begin position="1"/>
        <end position="187"/>
    </location>
</feature>
<reference evidence="5" key="1">
    <citation type="submission" date="2022-04" db="EMBL/GenBank/DDBJ databases">
        <title>Roseibium sp. CAU 1639 isolated from mud.</title>
        <authorList>
            <person name="Kim W."/>
        </authorList>
    </citation>
    <scope>NUCLEOTIDE SEQUENCE</scope>
    <source>
        <strain evidence="5">CAU 1639</strain>
    </source>
</reference>
<protein>
    <submittedName>
        <fullName evidence="5">Aldehyde dehydrogenase family protein</fullName>
    </submittedName>
</protein>
<organism evidence="5 6">
    <name type="scientific">Roseibium sediminicola</name>
    <dbReference type="NCBI Taxonomy" id="2933272"/>
    <lineage>
        <taxon>Bacteria</taxon>
        <taxon>Pseudomonadati</taxon>
        <taxon>Pseudomonadota</taxon>
        <taxon>Alphaproteobacteria</taxon>
        <taxon>Hyphomicrobiales</taxon>
        <taxon>Stappiaceae</taxon>
        <taxon>Roseibium</taxon>
    </lineage>
</organism>
<gene>
    <name evidence="5" type="ORF">M0H32_27615</name>
</gene>
<dbReference type="EMBL" id="JALNMJ010000035">
    <property type="protein sequence ID" value="MCK7615943.1"/>
    <property type="molecule type" value="Genomic_DNA"/>
</dbReference>
<dbReference type="Pfam" id="PF00171">
    <property type="entry name" value="Aldedh"/>
    <property type="match status" value="1"/>
</dbReference>
<dbReference type="PANTHER" id="PTHR42986">
    <property type="entry name" value="BENZALDEHYDE DEHYDROGENASE YFMT"/>
    <property type="match status" value="1"/>
</dbReference>
<name>A0ABT0H4B3_9HYPH</name>
<proteinExistence type="inferred from homology"/>
<evidence type="ECO:0000313" key="5">
    <source>
        <dbReference type="EMBL" id="MCK7615943.1"/>
    </source>
</evidence>
<evidence type="ECO:0000256" key="2">
    <source>
        <dbReference type="ARBA" id="ARBA00023002"/>
    </source>
</evidence>
<dbReference type="InterPro" id="IPR016162">
    <property type="entry name" value="Ald_DH_N"/>
</dbReference>
<dbReference type="PANTHER" id="PTHR42986:SF1">
    <property type="entry name" value="BENZALDEHYDE DEHYDROGENASE YFMT"/>
    <property type="match status" value="1"/>
</dbReference>
<dbReference type="InterPro" id="IPR016163">
    <property type="entry name" value="Ald_DH_C"/>
</dbReference>
<dbReference type="Gene3D" id="3.40.605.10">
    <property type="entry name" value="Aldehyde Dehydrogenase, Chain A, domain 1"/>
    <property type="match status" value="1"/>
</dbReference>
<dbReference type="SUPFAM" id="SSF53720">
    <property type="entry name" value="ALDH-like"/>
    <property type="match status" value="1"/>
</dbReference>